<evidence type="ECO:0000256" key="1">
    <source>
        <dbReference type="SAM" id="MobiDB-lite"/>
    </source>
</evidence>
<dbReference type="EC" id="1.1.1.132" evidence="2"/>
<sequence length="440" mass="51928">VHRFERVRAGLRRLRVGGVLRQAGVRRHRRRRERRQGRPRQRRQGHDRRERHRRARRRDGRRRPAPRDDELRRGGRGVVGVAHLRRHAEPPQRRHRPLVHREGVHRDRPRAARQGGAPHRRRALDRAPRHHGHGRDPRARGRVGQEGRPRLRRLHEPRVPARGDVDQGLLRPAVHGDRHARRGRRRDRRRALHGDRRAGARRRDRRRRDDEVRLQLLPRPQGRLRQRDRRGVQGARRRQPRGDAALLRGHEAQRLGRLPAPGLRVRRVVPAQGPPRDHLPRQAGRRRHADPLGDAREQPQADRPRLRHGDGRRQPPRRAARAQLQGRHRRPARVAARHPHRDAHREGDGHRDLRRPRVERAAHRGEPRVHRARGPAHLVADAPHRGRRARGERRGGDRQRVARVPPHRRPAPRRARRRRPRARVRQARGQRRVVSGHRVV</sequence>
<evidence type="ECO:0000313" key="2">
    <source>
        <dbReference type="EMBL" id="CAA9293253.1"/>
    </source>
</evidence>
<feature type="compositionally biased region" description="Basic and acidic residues" evidence="1">
    <location>
        <begin position="134"/>
        <end position="165"/>
    </location>
</feature>
<accession>A0A6J4K1F6</accession>
<dbReference type="EMBL" id="CADCTU010000069">
    <property type="protein sequence ID" value="CAA9293253.1"/>
    <property type="molecule type" value="Genomic_DNA"/>
</dbReference>
<gene>
    <name evidence="2" type="ORF">AVDCRST_MAG11-281</name>
</gene>
<feature type="compositionally biased region" description="Basic and acidic residues" evidence="1">
    <location>
        <begin position="99"/>
        <end position="110"/>
    </location>
</feature>
<dbReference type="GO" id="GO:0047919">
    <property type="term" value="F:GDP-mannose 6-dehydrogenase activity"/>
    <property type="evidence" value="ECO:0007669"/>
    <property type="project" value="UniProtKB-EC"/>
</dbReference>
<reference evidence="2" key="1">
    <citation type="submission" date="2020-02" db="EMBL/GenBank/DDBJ databases">
        <authorList>
            <person name="Meier V. D."/>
        </authorList>
    </citation>
    <scope>NUCLEOTIDE SEQUENCE</scope>
    <source>
        <strain evidence="2">AVDCRST_MAG11</strain>
    </source>
</reference>
<protein>
    <submittedName>
        <fullName evidence="2">GDP-mannose 6-dehydrogenase</fullName>
        <ecNumber evidence="2">1.1.1.132</ecNumber>
    </submittedName>
</protein>
<feature type="compositionally biased region" description="Basic residues" evidence="1">
    <location>
        <begin position="405"/>
        <end position="440"/>
    </location>
</feature>
<feature type="compositionally biased region" description="Basic and acidic residues" evidence="1">
    <location>
        <begin position="289"/>
        <end position="313"/>
    </location>
</feature>
<name>A0A6J4K1F6_9BACT</name>
<feature type="non-terminal residue" evidence="2">
    <location>
        <position position="1"/>
    </location>
</feature>
<feature type="compositionally biased region" description="Basic residues" evidence="1">
    <location>
        <begin position="118"/>
        <end position="133"/>
    </location>
</feature>
<feature type="region of interest" description="Disordered" evidence="1">
    <location>
        <begin position="22"/>
        <end position="440"/>
    </location>
</feature>
<organism evidence="2">
    <name type="scientific">uncultured Gemmatimonadaceae bacterium</name>
    <dbReference type="NCBI Taxonomy" id="246130"/>
    <lineage>
        <taxon>Bacteria</taxon>
        <taxon>Pseudomonadati</taxon>
        <taxon>Gemmatimonadota</taxon>
        <taxon>Gemmatimonadia</taxon>
        <taxon>Gemmatimonadales</taxon>
        <taxon>Gemmatimonadaceae</taxon>
        <taxon>environmental samples</taxon>
    </lineage>
</organism>
<proteinExistence type="predicted"/>
<keyword evidence="2" id="KW-0560">Oxidoreductase</keyword>
<feature type="compositionally biased region" description="Basic residues" evidence="1">
    <location>
        <begin position="314"/>
        <end position="342"/>
    </location>
</feature>
<dbReference type="AlphaFoldDB" id="A0A6J4K1F6"/>
<feature type="compositionally biased region" description="Basic and acidic residues" evidence="1">
    <location>
        <begin position="343"/>
        <end position="369"/>
    </location>
</feature>
<feature type="compositionally biased region" description="Basic residues" evidence="1">
    <location>
        <begin position="24"/>
        <end position="64"/>
    </location>
</feature>
<feature type="compositionally biased region" description="Basic residues" evidence="1">
    <location>
        <begin position="178"/>
        <end position="191"/>
    </location>
</feature>
<feature type="non-terminal residue" evidence="2">
    <location>
        <position position="440"/>
    </location>
</feature>